<protein>
    <submittedName>
        <fullName evidence="1">8513_t:CDS:1</fullName>
    </submittedName>
</protein>
<organism evidence="1 2">
    <name type="scientific">Paraglomus occultum</name>
    <dbReference type="NCBI Taxonomy" id="144539"/>
    <lineage>
        <taxon>Eukaryota</taxon>
        <taxon>Fungi</taxon>
        <taxon>Fungi incertae sedis</taxon>
        <taxon>Mucoromycota</taxon>
        <taxon>Glomeromycotina</taxon>
        <taxon>Glomeromycetes</taxon>
        <taxon>Paraglomerales</taxon>
        <taxon>Paraglomeraceae</taxon>
        <taxon>Paraglomus</taxon>
    </lineage>
</organism>
<evidence type="ECO:0000313" key="1">
    <source>
        <dbReference type="EMBL" id="CAG8561624.1"/>
    </source>
</evidence>
<gene>
    <name evidence="1" type="ORF">POCULU_LOCUS5538</name>
</gene>
<proteinExistence type="predicted"/>
<sequence length="54" mass="6477">KPVTVSWTLFEPTFIRRSGGPRHRSHHQDKKVIWEIEMEKIGLSIWPRRVLPRS</sequence>
<keyword evidence="2" id="KW-1185">Reference proteome</keyword>
<name>A0A9N9BF43_9GLOM</name>
<comment type="caution">
    <text evidence="1">The sequence shown here is derived from an EMBL/GenBank/DDBJ whole genome shotgun (WGS) entry which is preliminary data.</text>
</comment>
<reference evidence="1" key="1">
    <citation type="submission" date="2021-06" db="EMBL/GenBank/DDBJ databases">
        <authorList>
            <person name="Kallberg Y."/>
            <person name="Tangrot J."/>
            <person name="Rosling A."/>
        </authorList>
    </citation>
    <scope>NUCLEOTIDE SEQUENCE</scope>
    <source>
        <strain evidence="1">IA702</strain>
    </source>
</reference>
<dbReference type="Proteomes" id="UP000789572">
    <property type="component" value="Unassembled WGS sequence"/>
</dbReference>
<accession>A0A9N9BF43</accession>
<evidence type="ECO:0000313" key="2">
    <source>
        <dbReference type="Proteomes" id="UP000789572"/>
    </source>
</evidence>
<dbReference type="AlphaFoldDB" id="A0A9N9BF43"/>
<feature type="non-terminal residue" evidence="1">
    <location>
        <position position="1"/>
    </location>
</feature>
<dbReference type="EMBL" id="CAJVPJ010000866">
    <property type="protein sequence ID" value="CAG8561624.1"/>
    <property type="molecule type" value="Genomic_DNA"/>
</dbReference>